<keyword evidence="3" id="KW-1185">Reference proteome</keyword>
<dbReference type="AlphaFoldDB" id="A0A1H3ZP00"/>
<gene>
    <name evidence="2" type="ORF">SAMN02910418_01211</name>
</gene>
<name>A0A1H3ZP00_9ACTO</name>
<evidence type="ECO:0000313" key="3">
    <source>
        <dbReference type="Proteomes" id="UP000199288"/>
    </source>
</evidence>
<reference evidence="3" key="1">
    <citation type="submission" date="2016-10" db="EMBL/GenBank/DDBJ databases">
        <authorList>
            <person name="Varghese N."/>
            <person name="Submissions S."/>
        </authorList>
    </citation>
    <scope>NUCLEOTIDE SEQUENCE [LARGE SCALE GENOMIC DNA]</scope>
    <source>
        <strain evidence="3">KPR-1</strain>
    </source>
</reference>
<dbReference type="Proteomes" id="UP000199288">
    <property type="component" value="Unassembled WGS sequence"/>
</dbReference>
<keyword evidence="1" id="KW-0472">Membrane</keyword>
<evidence type="ECO:0008006" key="4">
    <source>
        <dbReference type="Google" id="ProtNLM"/>
    </source>
</evidence>
<dbReference type="EMBL" id="FNQV01000006">
    <property type="protein sequence ID" value="SEA24974.1"/>
    <property type="molecule type" value="Genomic_DNA"/>
</dbReference>
<dbReference type="InterPro" id="IPR021299">
    <property type="entry name" value="DUF2871"/>
</dbReference>
<protein>
    <recommendedName>
        <fullName evidence="4">DUF2871 domain-containing protein</fullName>
    </recommendedName>
</protein>
<keyword evidence="1" id="KW-0812">Transmembrane</keyword>
<dbReference type="OrthoDB" id="1644899at2"/>
<dbReference type="InterPro" id="IPR036927">
    <property type="entry name" value="Cyt_c_oxase-like_su1_sf"/>
</dbReference>
<feature type="transmembrane region" description="Helical" evidence="1">
    <location>
        <begin position="119"/>
        <end position="142"/>
    </location>
</feature>
<feature type="transmembrane region" description="Helical" evidence="1">
    <location>
        <begin position="83"/>
        <end position="107"/>
    </location>
</feature>
<evidence type="ECO:0000256" key="1">
    <source>
        <dbReference type="SAM" id="Phobius"/>
    </source>
</evidence>
<dbReference type="Pfam" id="PF11070">
    <property type="entry name" value="DUF2871"/>
    <property type="match status" value="1"/>
</dbReference>
<feature type="transmembrane region" description="Helical" evidence="1">
    <location>
        <begin position="56"/>
        <end position="76"/>
    </location>
</feature>
<feature type="transmembrane region" description="Helical" evidence="1">
    <location>
        <begin position="16"/>
        <end position="36"/>
    </location>
</feature>
<proteinExistence type="predicted"/>
<keyword evidence="1" id="KW-1133">Transmembrane helix</keyword>
<organism evidence="2 3">
    <name type="scientific">Bowdeniella nasicola</name>
    <dbReference type="NCBI Taxonomy" id="208480"/>
    <lineage>
        <taxon>Bacteria</taxon>
        <taxon>Bacillati</taxon>
        <taxon>Actinomycetota</taxon>
        <taxon>Actinomycetes</taxon>
        <taxon>Actinomycetales</taxon>
        <taxon>Actinomycetaceae</taxon>
        <taxon>Bowdeniella</taxon>
    </lineage>
</organism>
<accession>A0A1H3ZP00</accession>
<sequence length="157" mass="17076">MSTNRSTAATTPSKTLTFAYLAAGYTVAGLLAGLGYRELTRHSDFDGFTQLAVMHTHLLVLGTSMMLVFMLIEAVFRLSAHKFFTAFFWVYNAGVIITSAMMGVIGYRQLEGLEHSKALAGISGTGHILITIAFVLFFLCLFRAVKARETVSAQPVA</sequence>
<dbReference type="Gene3D" id="1.20.210.10">
    <property type="entry name" value="Cytochrome c oxidase-like, subunit I domain"/>
    <property type="match status" value="1"/>
</dbReference>
<dbReference type="SUPFAM" id="SSF81442">
    <property type="entry name" value="Cytochrome c oxidase subunit I-like"/>
    <property type="match status" value="1"/>
</dbReference>
<evidence type="ECO:0000313" key="2">
    <source>
        <dbReference type="EMBL" id="SEA24974.1"/>
    </source>
</evidence>